<evidence type="ECO:0000256" key="2">
    <source>
        <dbReference type="ARBA" id="ARBA00023242"/>
    </source>
</evidence>
<evidence type="ECO:0000256" key="3">
    <source>
        <dbReference type="PROSITE-ProRule" id="PRU00089"/>
    </source>
</evidence>
<dbReference type="eggNOG" id="KOG2294">
    <property type="taxonomic scope" value="Eukaryota"/>
</dbReference>
<feature type="DNA-binding region" description="Fork-head" evidence="3">
    <location>
        <begin position="14"/>
        <end position="87"/>
    </location>
</feature>
<dbReference type="PROSITE" id="PS50039">
    <property type="entry name" value="FORK_HEAD_3"/>
    <property type="match status" value="1"/>
</dbReference>
<dbReference type="InterPro" id="IPR001766">
    <property type="entry name" value="Fork_head_dom"/>
</dbReference>
<reference evidence="5 6" key="1">
    <citation type="journal article" date="2012" name="PLoS Pathog.">
        <title>Diverse lifestyles and strategies of plant pathogenesis encoded in the genomes of eighteen Dothideomycetes fungi.</title>
        <authorList>
            <person name="Ohm R.A."/>
            <person name="Feau N."/>
            <person name="Henrissat B."/>
            <person name="Schoch C.L."/>
            <person name="Horwitz B.A."/>
            <person name="Barry K.W."/>
            <person name="Condon B.J."/>
            <person name="Copeland A.C."/>
            <person name="Dhillon B."/>
            <person name="Glaser F."/>
            <person name="Hesse C.N."/>
            <person name="Kosti I."/>
            <person name="LaButti K."/>
            <person name="Lindquist E.A."/>
            <person name="Lucas S."/>
            <person name="Salamov A.A."/>
            <person name="Bradshaw R.E."/>
            <person name="Ciuffetti L."/>
            <person name="Hamelin R.C."/>
            <person name="Kema G.H.J."/>
            <person name="Lawrence C."/>
            <person name="Scott J.A."/>
            <person name="Spatafora J.W."/>
            <person name="Turgeon B.G."/>
            <person name="de Wit P.J.G.M."/>
            <person name="Zhong S."/>
            <person name="Goodwin S.B."/>
            <person name="Grigoriev I.V."/>
        </authorList>
    </citation>
    <scope>NUCLEOTIDE SEQUENCE [LARGE SCALE GENOMIC DNA]</scope>
    <source>
        <strain evidence="5 6">UAMH 10762</strain>
    </source>
</reference>
<feature type="non-terminal residue" evidence="5">
    <location>
        <position position="87"/>
    </location>
</feature>
<gene>
    <name evidence="5" type="ORF">BAUCODRAFT_78052</name>
</gene>
<organism evidence="5 6">
    <name type="scientific">Baudoinia panamericana (strain UAMH 10762)</name>
    <name type="common">Angels' share fungus</name>
    <name type="synonym">Baudoinia compniacensis (strain UAMH 10762)</name>
    <dbReference type="NCBI Taxonomy" id="717646"/>
    <lineage>
        <taxon>Eukaryota</taxon>
        <taxon>Fungi</taxon>
        <taxon>Dikarya</taxon>
        <taxon>Ascomycota</taxon>
        <taxon>Pezizomycotina</taxon>
        <taxon>Dothideomycetes</taxon>
        <taxon>Dothideomycetidae</taxon>
        <taxon>Mycosphaerellales</taxon>
        <taxon>Teratosphaeriaceae</taxon>
        <taxon>Baudoinia</taxon>
    </lineage>
</organism>
<evidence type="ECO:0000259" key="4">
    <source>
        <dbReference type="PROSITE" id="PS50039"/>
    </source>
</evidence>
<dbReference type="GO" id="GO:0000978">
    <property type="term" value="F:RNA polymerase II cis-regulatory region sequence-specific DNA binding"/>
    <property type="evidence" value="ECO:0007669"/>
    <property type="project" value="TreeGrafter"/>
</dbReference>
<sequence length="87" mass="10339">MKEESEYTEEQLKRPAMTYVHLLDDILRDIGTGDLQEIYEALCKKWPYYRYRAGTSGWQSSVRHNLLQNDHFLRNGKNGKSSMWIIN</sequence>
<keyword evidence="1 3" id="KW-0238">DNA-binding</keyword>
<dbReference type="GeneID" id="19117143"/>
<dbReference type="GO" id="GO:0005634">
    <property type="term" value="C:nucleus"/>
    <property type="evidence" value="ECO:0007669"/>
    <property type="project" value="UniProtKB-SubCell"/>
</dbReference>
<dbReference type="InterPro" id="IPR030456">
    <property type="entry name" value="TF_fork_head_CS_2"/>
</dbReference>
<dbReference type="OMA" id="SSMWIIN"/>
<dbReference type="SMART" id="SM00339">
    <property type="entry name" value="FH"/>
    <property type="match status" value="1"/>
</dbReference>
<evidence type="ECO:0000256" key="1">
    <source>
        <dbReference type="ARBA" id="ARBA00023125"/>
    </source>
</evidence>
<evidence type="ECO:0000313" key="6">
    <source>
        <dbReference type="Proteomes" id="UP000011761"/>
    </source>
</evidence>
<dbReference type="SUPFAM" id="SSF46785">
    <property type="entry name" value="Winged helix' DNA-binding domain"/>
    <property type="match status" value="1"/>
</dbReference>
<dbReference type="EMBL" id="KB445562">
    <property type="protein sequence ID" value="EMC92520.1"/>
    <property type="molecule type" value="Genomic_DNA"/>
</dbReference>
<dbReference type="AlphaFoldDB" id="M2N1L2"/>
<dbReference type="RefSeq" id="XP_007680487.1">
    <property type="nucleotide sequence ID" value="XM_007682297.1"/>
</dbReference>
<dbReference type="PANTHER" id="PTHR11829:SF343">
    <property type="entry name" value="FORK-HEAD DOMAIN-CONTAINING PROTEIN"/>
    <property type="match status" value="1"/>
</dbReference>
<dbReference type="PANTHER" id="PTHR11829">
    <property type="entry name" value="FORKHEAD BOX PROTEIN"/>
    <property type="match status" value="1"/>
</dbReference>
<dbReference type="InterPro" id="IPR036388">
    <property type="entry name" value="WH-like_DNA-bd_sf"/>
</dbReference>
<dbReference type="KEGG" id="bcom:BAUCODRAFT_78052"/>
<dbReference type="OrthoDB" id="5402974at2759"/>
<dbReference type="InterPro" id="IPR050211">
    <property type="entry name" value="FOX_domain-containing"/>
</dbReference>
<dbReference type="GO" id="GO:0000981">
    <property type="term" value="F:DNA-binding transcription factor activity, RNA polymerase II-specific"/>
    <property type="evidence" value="ECO:0007669"/>
    <property type="project" value="TreeGrafter"/>
</dbReference>
<proteinExistence type="predicted"/>
<dbReference type="PROSITE" id="PS00658">
    <property type="entry name" value="FORK_HEAD_2"/>
    <property type="match status" value="1"/>
</dbReference>
<keyword evidence="2 3" id="KW-0539">Nucleus</keyword>
<dbReference type="HOGENOM" id="CLU_2596685_0_0_1"/>
<dbReference type="GO" id="GO:0009653">
    <property type="term" value="P:anatomical structure morphogenesis"/>
    <property type="evidence" value="ECO:0007669"/>
    <property type="project" value="TreeGrafter"/>
</dbReference>
<dbReference type="Gene3D" id="1.10.10.10">
    <property type="entry name" value="Winged helix-like DNA-binding domain superfamily/Winged helix DNA-binding domain"/>
    <property type="match status" value="1"/>
</dbReference>
<dbReference type="InterPro" id="IPR036390">
    <property type="entry name" value="WH_DNA-bd_sf"/>
</dbReference>
<dbReference type="Pfam" id="PF00250">
    <property type="entry name" value="Forkhead"/>
    <property type="match status" value="1"/>
</dbReference>
<dbReference type="PRINTS" id="PR00053">
    <property type="entry name" value="FORKHEAD"/>
</dbReference>
<name>M2N1L2_BAUPA</name>
<dbReference type="Proteomes" id="UP000011761">
    <property type="component" value="Unassembled WGS sequence"/>
</dbReference>
<comment type="subcellular location">
    <subcellularLocation>
        <location evidence="3">Nucleus</location>
    </subcellularLocation>
</comment>
<protein>
    <recommendedName>
        <fullName evidence="4">Fork-head domain-containing protein</fullName>
    </recommendedName>
</protein>
<keyword evidence="6" id="KW-1185">Reference proteome</keyword>
<evidence type="ECO:0000313" key="5">
    <source>
        <dbReference type="EMBL" id="EMC92520.1"/>
    </source>
</evidence>
<feature type="domain" description="Fork-head" evidence="4">
    <location>
        <begin position="14"/>
        <end position="87"/>
    </location>
</feature>
<accession>M2N1L2</accession>
<dbReference type="GO" id="GO:0030154">
    <property type="term" value="P:cell differentiation"/>
    <property type="evidence" value="ECO:0007669"/>
    <property type="project" value="TreeGrafter"/>
</dbReference>